<evidence type="ECO:0000313" key="1">
    <source>
        <dbReference type="EMBL" id="ECK5611178.1"/>
    </source>
</evidence>
<name>A0A5Y5VZ57_SALER</name>
<sequence length="40" mass="4660">LLFIHAITDLTNTYHIISQLESFVNQQEALKNILQEYAKV</sequence>
<gene>
    <name evidence="1" type="ORF">FRL64_22280</name>
</gene>
<feature type="non-terminal residue" evidence="1">
    <location>
        <position position="1"/>
    </location>
</feature>
<reference evidence="1" key="1">
    <citation type="submission" date="2019-08" db="EMBL/GenBank/DDBJ databases">
        <authorList>
            <consortium name="PulseNet: The National Subtyping Network for Foodborne Disease Surveillance"/>
            <person name="Tarr C.L."/>
            <person name="Trees E."/>
            <person name="Katz L.S."/>
            <person name="Carleton-Romer H.A."/>
            <person name="Stroika S."/>
            <person name="Kucerova Z."/>
            <person name="Roache K.F."/>
            <person name="Sabol A.L."/>
            <person name="Besser J."/>
            <person name="Gerner-Smidt P."/>
        </authorList>
    </citation>
    <scope>NUCLEOTIDE SEQUENCE</scope>
    <source>
        <strain evidence="1">PNUSAS086223</strain>
    </source>
</reference>
<accession>A0A5Y5VZ57</accession>
<dbReference type="EMBL" id="AAJCHI010000198">
    <property type="protein sequence ID" value="ECK5611178.1"/>
    <property type="molecule type" value="Genomic_DNA"/>
</dbReference>
<comment type="caution">
    <text evidence="1">The sequence shown here is derived from an EMBL/GenBank/DDBJ whole genome shotgun (WGS) entry which is preliminary data.</text>
</comment>
<dbReference type="AlphaFoldDB" id="A0A5Y5VZ57"/>
<dbReference type="Gene3D" id="3.30.1460.10">
    <property type="match status" value="1"/>
</dbReference>
<proteinExistence type="predicted"/>
<protein>
    <submittedName>
        <fullName evidence="1">Chaperone SicP</fullName>
    </submittedName>
</protein>
<organism evidence="1">
    <name type="scientific">Salmonella enterica</name>
    <name type="common">Salmonella choleraesuis</name>
    <dbReference type="NCBI Taxonomy" id="28901"/>
    <lineage>
        <taxon>Bacteria</taxon>
        <taxon>Pseudomonadati</taxon>
        <taxon>Pseudomonadota</taxon>
        <taxon>Gammaproteobacteria</taxon>
        <taxon>Enterobacterales</taxon>
        <taxon>Enterobacteriaceae</taxon>
        <taxon>Salmonella</taxon>
    </lineage>
</organism>